<reference evidence="1 2" key="1">
    <citation type="submission" date="2014-03" db="EMBL/GenBank/DDBJ databases">
        <title>Draft Genome Sequences of Four Burkholderia Strains.</title>
        <authorList>
            <person name="Liu X.Y."/>
            <person name="Li C.X."/>
            <person name="Xu J.H."/>
        </authorList>
    </citation>
    <scope>NUCLEOTIDE SEQUENCE [LARGE SCALE GENOMIC DNA]</scope>
    <source>
        <strain evidence="1 2">DSM 50014</strain>
    </source>
</reference>
<organism evidence="1 2">
    <name type="scientific">Caballeronia glathei</name>
    <dbReference type="NCBI Taxonomy" id="60547"/>
    <lineage>
        <taxon>Bacteria</taxon>
        <taxon>Pseudomonadati</taxon>
        <taxon>Pseudomonadota</taxon>
        <taxon>Betaproteobacteria</taxon>
        <taxon>Burkholderiales</taxon>
        <taxon>Burkholderiaceae</taxon>
        <taxon>Caballeronia</taxon>
    </lineage>
</organism>
<evidence type="ECO:0000313" key="2">
    <source>
        <dbReference type="Proteomes" id="UP000027466"/>
    </source>
</evidence>
<name>A0A069PFC4_9BURK</name>
<gene>
    <name evidence="1" type="ORF">BG61_34120</name>
</gene>
<evidence type="ECO:0008006" key="3">
    <source>
        <dbReference type="Google" id="ProtNLM"/>
    </source>
</evidence>
<dbReference type="Proteomes" id="UP000027466">
    <property type="component" value="Unassembled WGS sequence"/>
</dbReference>
<dbReference type="Pfam" id="PF11351">
    <property type="entry name" value="GTA_holin_3TM"/>
    <property type="match status" value="1"/>
</dbReference>
<dbReference type="EMBL" id="JFHC01000064">
    <property type="protein sequence ID" value="KDR39172.1"/>
    <property type="molecule type" value="Genomic_DNA"/>
</dbReference>
<dbReference type="InterPro" id="IPR021497">
    <property type="entry name" value="GTA_holin_3TM"/>
</dbReference>
<dbReference type="RefSeq" id="WP_035931387.1">
    <property type="nucleotide sequence ID" value="NZ_CADFFX010000020.1"/>
</dbReference>
<protein>
    <recommendedName>
        <fullName evidence="3">Holin</fullName>
    </recommendedName>
</protein>
<evidence type="ECO:0000313" key="1">
    <source>
        <dbReference type="EMBL" id="KDR39172.1"/>
    </source>
</evidence>
<proteinExistence type="predicted"/>
<accession>A0A069PFC4</accession>
<comment type="caution">
    <text evidence="1">The sequence shown here is derived from an EMBL/GenBank/DDBJ whole genome shotgun (WGS) entry which is preliminary data.</text>
</comment>
<sequence>MAAFDPVTAITNVVGQVIDRVWPDPAQAAQAKLEFFKLQQTGELAQITGQMEINKTEASNASVFVSGWRPFIGWVCGAGCAWNWIGLPVAKFALIFAGHPVNISPADLSEMMPLLFGLLGLGTLRTFEKTKGVAAK</sequence>
<dbReference type="AlphaFoldDB" id="A0A069PFC4"/>
<dbReference type="STRING" id="60547.GCA_000751215_02916"/>
<keyword evidence="2" id="KW-1185">Reference proteome</keyword>